<evidence type="ECO:0000313" key="1">
    <source>
        <dbReference type="EMBL" id="CAD7439377.1"/>
    </source>
</evidence>
<dbReference type="AlphaFoldDB" id="A0A7R9HZ52"/>
<dbReference type="EMBL" id="OD564667">
    <property type="protein sequence ID" value="CAD7439377.1"/>
    <property type="molecule type" value="Genomic_DNA"/>
</dbReference>
<gene>
    <name evidence="1" type="ORF">TBIB3V08_LOCUS1944</name>
</gene>
<proteinExistence type="predicted"/>
<protein>
    <submittedName>
        <fullName evidence="1">Uncharacterized protein</fullName>
    </submittedName>
</protein>
<sequence>MYPNLRGGKVENHFGKTTLSTSNRGSKLDLPVIGSLIYCESSTLDHAGFERKYLQTVSHDVVAIPCFACVVPLARTLTLRLASVPQSHTLQACFDTKYRFYHSVCPCVTGHRSETICMSVCLSLATDLKRFVSLFGCMSLTTDLKLFGCLSVCLSLATDLKRFVFLFGCMSLTTDLKLFGCLSVCLSLATDHETLKAFERCEDEDIFTTVSPVSTFAFWATGESSALDHAVTKSDHKDIDCMDICHTLKNVTENGHLGIQMVPAGRNKPMNQCLEITPELIETFQLGYTSLSDRVRRSNKHGHHQASARVASTSRLWRRCAELIFQGERSPILVPRERQL</sequence>
<name>A0A7R9HZ52_9NEOP</name>
<organism evidence="1">
    <name type="scientific">Timema bartmani</name>
    <dbReference type="NCBI Taxonomy" id="61472"/>
    <lineage>
        <taxon>Eukaryota</taxon>
        <taxon>Metazoa</taxon>
        <taxon>Ecdysozoa</taxon>
        <taxon>Arthropoda</taxon>
        <taxon>Hexapoda</taxon>
        <taxon>Insecta</taxon>
        <taxon>Pterygota</taxon>
        <taxon>Neoptera</taxon>
        <taxon>Polyneoptera</taxon>
        <taxon>Phasmatodea</taxon>
        <taxon>Timematodea</taxon>
        <taxon>Timematoidea</taxon>
        <taxon>Timematidae</taxon>
        <taxon>Timema</taxon>
    </lineage>
</organism>
<reference evidence="1" key="1">
    <citation type="submission" date="2020-11" db="EMBL/GenBank/DDBJ databases">
        <authorList>
            <person name="Tran Van P."/>
        </authorList>
    </citation>
    <scope>NUCLEOTIDE SEQUENCE</scope>
</reference>
<accession>A0A7R9HZ52</accession>